<dbReference type="RefSeq" id="WP_108781279.1">
    <property type="nucleotide sequence ID" value="NZ_OMKW01000001.1"/>
</dbReference>
<proteinExistence type="predicted"/>
<keyword evidence="1" id="KW-0812">Transmembrane</keyword>
<dbReference type="AlphaFoldDB" id="A0A2R8A8N8"/>
<organism evidence="2 3">
    <name type="scientific">Pontivivens insulae</name>
    <dbReference type="NCBI Taxonomy" id="1639689"/>
    <lineage>
        <taxon>Bacteria</taxon>
        <taxon>Pseudomonadati</taxon>
        <taxon>Pseudomonadota</taxon>
        <taxon>Alphaproteobacteria</taxon>
        <taxon>Rhodobacterales</taxon>
        <taxon>Paracoccaceae</taxon>
        <taxon>Pontivivens</taxon>
    </lineage>
</organism>
<accession>A0A2R8A8N8</accession>
<dbReference type="EMBL" id="OMKW01000001">
    <property type="protein sequence ID" value="SPF28593.1"/>
    <property type="molecule type" value="Genomic_DNA"/>
</dbReference>
<sequence length="62" mass="6731">MSRKRLLAILAAVAGSLLVLLVLYVRTGRLSFGAIEVWGFATATMLLAAFHFTKPPRDGGRE</sequence>
<dbReference type="Proteomes" id="UP000244932">
    <property type="component" value="Unassembled WGS sequence"/>
</dbReference>
<evidence type="ECO:0000313" key="3">
    <source>
        <dbReference type="Proteomes" id="UP000244932"/>
    </source>
</evidence>
<gene>
    <name evidence="2" type="ORF">POI8812_00895</name>
</gene>
<evidence type="ECO:0000256" key="1">
    <source>
        <dbReference type="SAM" id="Phobius"/>
    </source>
</evidence>
<protein>
    <submittedName>
        <fullName evidence="2">Uncharacterized protein</fullName>
    </submittedName>
</protein>
<reference evidence="2 3" key="1">
    <citation type="submission" date="2018-03" db="EMBL/GenBank/DDBJ databases">
        <authorList>
            <person name="Keele B.F."/>
        </authorList>
    </citation>
    <scope>NUCLEOTIDE SEQUENCE [LARGE SCALE GENOMIC DNA]</scope>
    <source>
        <strain evidence="2 3">CeCT 8812</strain>
    </source>
</reference>
<keyword evidence="3" id="KW-1185">Reference proteome</keyword>
<name>A0A2R8A8N8_9RHOB</name>
<evidence type="ECO:0000313" key="2">
    <source>
        <dbReference type="EMBL" id="SPF28593.1"/>
    </source>
</evidence>
<keyword evidence="1" id="KW-1133">Transmembrane helix</keyword>
<feature type="transmembrane region" description="Helical" evidence="1">
    <location>
        <begin position="31"/>
        <end position="52"/>
    </location>
</feature>
<keyword evidence="1" id="KW-0472">Membrane</keyword>
<feature type="transmembrane region" description="Helical" evidence="1">
    <location>
        <begin position="7"/>
        <end position="25"/>
    </location>
</feature>